<evidence type="ECO:0000256" key="8">
    <source>
        <dbReference type="ARBA" id="ARBA00023163"/>
    </source>
</evidence>
<evidence type="ECO:0000256" key="5">
    <source>
        <dbReference type="ARBA" id="ARBA00022833"/>
    </source>
</evidence>
<protein>
    <submittedName>
        <fullName evidence="14">Zinc finger protein 26-like</fullName>
    </submittedName>
</protein>
<dbReference type="PANTHER" id="PTHR14196:SF12">
    <property type="entry name" value="ZINC FINGER PROTEIN 208-LIKE"/>
    <property type="match status" value="1"/>
</dbReference>
<keyword evidence="7" id="KW-0238">DNA-binding</keyword>
<dbReference type="InterPro" id="IPR013087">
    <property type="entry name" value="Znf_C2H2_type"/>
</dbReference>
<organism evidence="13 14">
    <name type="scientific">Parambassis ranga</name>
    <name type="common">Indian glassy fish</name>
    <dbReference type="NCBI Taxonomy" id="210632"/>
    <lineage>
        <taxon>Eukaryota</taxon>
        <taxon>Metazoa</taxon>
        <taxon>Chordata</taxon>
        <taxon>Craniata</taxon>
        <taxon>Vertebrata</taxon>
        <taxon>Euteleostomi</taxon>
        <taxon>Actinopterygii</taxon>
        <taxon>Neopterygii</taxon>
        <taxon>Teleostei</taxon>
        <taxon>Neoteleostei</taxon>
        <taxon>Acanthomorphata</taxon>
        <taxon>Ovalentaria</taxon>
        <taxon>Ambassidae</taxon>
        <taxon>Parambassis</taxon>
    </lineage>
</organism>
<dbReference type="SUPFAM" id="SSF57667">
    <property type="entry name" value="beta-beta-alpha zinc fingers"/>
    <property type="match status" value="2"/>
</dbReference>
<dbReference type="InterPro" id="IPR036236">
    <property type="entry name" value="Znf_C2H2_sf"/>
</dbReference>
<feature type="compositionally biased region" description="Polar residues" evidence="11">
    <location>
        <begin position="167"/>
        <end position="182"/>
    </location>
</feature>
<feature type="region of interest" description="Disordered" evidence="11">
    <location>
        <begin position="167"/>
        <end position="187"/>
    </location>
</feature>
<dbReference type="Pfam" id="PF00096">
    <property type="entry name" value="zf-C2H2"/>
    <property type="match status" value="3"/>
</dbReference>
<evidence type="ECO:0000256" key="10">
    <source>
        <dbReference type="SAM" id="Coils"/>
    </source>
</evidence>
<accession>A0A6P7KHV3</accession>
<keyword evidence="8" id="KW-0804">Transcription</keyword>
<dbReference type="GO" id="GO:0005634">
    <property type="term" value="C:nucleus"/>
    <property type="evidence" value="ECO:0007669"/>
    <property type="project" value="TreeGrafter"/>
</dbReference>
<dbReference type="InParanoid" id="A0A6P7KHV3"/>
<dbReference type="SMART" id="SM00355">
    <property type="entry name" value="ZnF_C2H2"/>
    <property type="match status" value="3"/>
</dbReference>
<dbReference type="FunFam" id="3.30.160.60:FF:000100">
    <property type="entry name" value="Zinc finger 45-like"/>
    <property type="match status" value="1"/>
</dbReference>
<proteinExistence type="inferred from homology"/>
<name>A0A6P7KHV3_9TELE</name>
<keyword evidence="4 9" id="KW-0863">Zinc-finger</keyword>
<dbReference type="PROSITE" id="PS00028">
    <property type="entry name" value="ZINC_FINGER_C2H2_1"/>
    <property type="match status" value="3"/>
</dbReference>
<keyword evidence="3" id="KW-0677">Repeat</keyword>
<gene>
    <name evidence="14" type="primary">LOC114452622</name>
</gene>
<evidence type="ECO:0000256" key="2">
    <source>
        <dbReference type="ARBA" id="ARBA00022723"/>
    </source>
</evidence>
<feature type="domain" description="C2H2-type" evidence="12">
    <location>
        <begin position="266"/>
        <end position="293"/>
    </location>
</feature>
<dbReference type="FunFam" id="3.30.160.60:FF:002343">
    <property type="entry name" value="Zinc finger protein 33A"/>
    <property type="match status" value="1"/>
</dbReference>
<dbReference type="AlphaFoldDB" id="A0A6P7KHV3"/>
<dbReference type="GO" id="GO:0000977">
    <property type="term" value="F:RNA polymerase II transcription regulatory region sequence-specific DNA binding"/>
    <property type="evidence" value="ECO:0007669"/>
    <property type="project" value="TreeGrafter"/>
</dbReference>
<comment type="similarity">
    <text evidence="1">Belongs to the krueppel C2H2-type zinc-finger protein family.</text>
</comment>
<dbReference type="InterPro" id="IPR050717">
    <property type="entry name" value="C2H2-ZF_Transcription_Reg"/>
</dbReference>
<keyword evidence="10" id="KW-0175">Coiled coil</keyword>
<evidence type="ECO:0000256" key="9">
    <source>
        <dbReference type="PROSITE-ProRule" id="PRU00042"/>
    </source>
</evidence>
<evidence type="ECO:0000313" key="14">
    <source>
        <dbReference type="RefSeq" id="XP_028287842.1"/>
    </source>
</evidence>
<keyword evidence="5" id="KW-0862">Zinc</keyword>
<dbReference type="RefSeq" id="XP_028287842.1">
    <property type="nucleotide sequence ID" value="XM_028432041.1"/>
</dbReference>
<dbReference type="Proteomes" id="UP000515145">
    <property type="component" value="Chromosome 19"/>
</dbReference>
<sequence length="320" mass="36278">MLKVDRLNVRVEKLLSKAVLEVLDVVRETVSEYQEKIARTQRENQSLKRRLQELQEKINIESKDLVPQTPPASEPAEVEIQKIEEVEEDIKPIPAEKDTDQFKDLEVSITSVGTPCVSIKGATGTRVDNAPILNNVDPIDSENDQKMKSEPDDDGFHFVNYFYNSTSSNRPNLEPSQSSSGLHSEPGDVFSLHPRAIEVPYFTTHKDSYRVVREQQGRKEDCSESGSAALQKTVRKQYSCSLCDRTFTHASIFKKHSRVHTGEKPYCCSVCGKSFSQSGYLTVHLRYHTGEKPFSCRYCGKSFCHSSNMKQHEKTHRGGF</sequence>
<evidence type="ECO:0000259" key="12">
    <source>
        <dbReference type="PROSITE" id="PS50157"/>
    </source>
</evidence>
<evidence type="ECO:0000313" key="13">
    <source>
        <dbReference type="Proteomes" id="UP000515145"/>
    </source>
</evidence>
<dbReference type="OrthoDB" id="654211at2759"/>
<feature type="coiled-coil region" evidence="10">
    <location>
        <begin position="23"/>
        <end position="64"/>
    </location>
</feature>
<keyword evidence="13" id="KW-1185">Reference proteome</keyword>
<dbReference type="GO" id="GO:0000981">
    <property type="term" value="F:DNA-binding transcription factor activity, RNA polymerase II-specific"/>
    <property type="evidence" value="ECO:0007669"/>
    <property type="project" value="TreeGrafter"/>
</dbReference>
<dbReference type="PANTHER" id="PTHR14196">
    <property type="entry name" value="ODD-SKIPPED - RELATED"/>
    <property type="match status" value="1"/>
</dbReference>
<evidence type="ECO:0000256" key="3">
    <source>
        <dbReference type="ARBA" id="ARBA00022737"/>
    </source>
</evidence>
<evidence type="ECO:0000256" key="1">
    <source>
        <dbReference type="ARBA" id="ARBA00006991"/>
    </source>
</evidence>
<evidence type="ECO:0000256" key="4">
    <source>
        <dbReference type="ARBA" id="ARBA00022771"/>
    </source>
</evidence>
<feature type="domain" description="C2H2-type" evidence="12">
    <location>
        <begin position="294"/>
        <end position="320"/>
    </location>
</feature>
<feature type="domain" description="C2H2-type" evidence="12">
    <location>
        <begin position="238"/>
        <end position="265"/>
    </location>
</feature>
<dbReference type="GO" id="GO:0008270">
    <property type="term" value="F:zinc ion binding"/>
    <property type="evidence" value="ECO:0007669"/>
    <property type="project" value="UniProtKB-KW"/>
</dbReference>
<reference evidence="14" key="1">
    <citation type="submission" date="2025-08" db="UniProtKB">
        <authorList>
            <consortium name="RefSeq"/>
        </authorList>
    </citation>
    <scope>IDENTIFICATION</scope>
</reference>
<dbReference type="Gene3D" id="3.30.160.60">
    <property type="entry name" value="Classic Zinc Finger"/>
    <property type="match status" value="3"/>
</dbReference>
<keyword evidence="6" id="KW-0805">Transcription regulation</keyword>
<dbReference type="FunFam" id="3.30.160.60:FF:002737">
    <property type="entry name" value="AGAP008430-PA"/>
    <property type="match status" value="1"/>
</dbReference>
<evidence type="ECO:0000256" key="7">
    <source>
        <dbReference type="ARBA" id="ARBA00023125"/>
    </source>
</evidence>
<dbReference type="PROSITE" id="PS50157">
    <property type="entry name" value="ZINC_FINGER_C2H2_2"/>
    <property type="match status" value="3"/>
</dbReference>
<dbReference type="GeneID" id="114452622"/>
<keyword evidence="2" id="KW-0479">Metal-binding</keyword>
<evidence type="ECO:0000256" key="6">
    <source>
        <dbReference type="ARBA" id="ARBA00023015"/>
    </source>
</evidence>
<evidence type="ECO:0000256" key="11">
    <source>
        <dbReference type="SAM" id="MobiDB-lite"/>
    </source>
</evidence>